<dbReference type="InterPro" id="IPR008979">
    <property type="entry name" value="Galactose-bd-like_sf"/>
</dbReference>
<proteinExistence type="predicted"/>
<organism evidence="2 3">
    <name type="scientific">Vibrio maritimus</name>
    <dbReference type="NCBI Taxonomy" id="990268"/>
    <lineage>
        <taxon>Bacteria</taxon>
        <taxon>Pseudomonadati</taxon>
        <taxon>Pseudomonadota</taxon>
        <taxon>Gammaproteobacteria</taxon>
        <taxon>Vibrionales</taxon>
        <taxon>Vibrionaceae</taxon>
        <taxon>Vibrio</taxon>
    </lineage>
</organism>
<keyword evidence="2" id="KW-0326">Glycosidase</keyword>
<dbReference type="InterPro" id="IPR013222">
    <property type="entry name" value="Glyco_hyd_98_carb-bd"/>
</dbReference>
<name>A0A090SNL1_9VIBR</name>
<sequence length="71" mass="7476">MGNSGSVVFQVELDGVLYYQSATLTGSDNAESVSVDIPVDATTITLKRMMPEMAMVMTTRAGGCETIAKLA</sequence>
<comment type="caution">
    <text evidence="2">The sequence shown here is derived from an EMBL/GenBank/DDBJ whole genome shotgun (WGS) entry which is preliminary data.</text>
</comment>
<dbReference type="SUPFAM" id="SSF49785">
    <property type="entry name" value="Galactose-binding domain-like"/>
    <property type="match status" value="1"/>
</dbReference>
<dbReference type="STRING" id="990268.JCM19235_227"/>
<dbReference type="EMBL" id="BBMR01000007">
    <property type="protein sequence ID" value="GAL20952.1"/>
    <property type="molecule type" value="Genomic_DNA"/>
</dbReference>
<protein>
    <submittedName>
        <fullName evidence="2">Beta-galactosidase</fullName>
        <ecNumber evidence="2">3.2.1.23</ecNumber>
    </submittedName>
</protein>
<evidence type="ECO:0000313" key="3">
    <source>
        <dbReference type="Proteomes" id="UP000029228"/>
    </source>
</evidence>
<reference evidence="2 3" key="1">
    <citation type="submission" date="2014-09" db="EMBL/GenBank/DDBJ databases">
        <title>Vibrio maritimus JCM 19235. (C45) whole genome shotgun sequence.</title>
        <authorList>
            <person name="Sawabe T."/>
            <person name="Meirelles P."/>
            <person name="Nakanishi M."/>
            <person name="Sayaka M."/>
            <person name="Hattori M."/>
            <person name="Ohkuma M."/>
        </authorList>
    </citation>
    <scope>NUCLEOTIDE SEQUENCE [LARGE SCALE GENOMIC DNA]</scope>
    <source>
        <strain evidence="3">JCM19235</strain>
    </source>
</reference>
<dbReference type="GO" id="GO:0004565">
    <property type="term" value="F:beta-galactosidase activity"/>
    <property type="evidence" value="ECO:0007669"/>
    <property type="project" value="UniProtKB-EC"/>
</dbReference>
<dbReference type="Proteomes" id="UP000029228">
    <property type="component" value="Unassembled WGS sequence"/>
</dbReference>
<dbReference type="Pfam" id="PF08305">
    <property type="entry name" value="NPCBM"/>
    <property type="match status" value="1"/>
</dbReference>
<dbReference type="AlphaFoldDB" id="A0A090SNL1"/>
<dbReference type="InterPro" id="IPR038637">
    <property type="entry name" value="NPCBM_sf"/>
</dbReference>
<keyword evidence="2" id="KW-0378">Hydrolase</keyword>
<evidence type="ECO:0000259" key="1">
    <source>
        <dbReference type="Pfam" id="PF08305"/>
    </source>
</evidence>
<feature type="domain" description="Glycosyl hydrolase family 98 putative carbohydrate-binding module" evidence="1">
    <location>
        <begin position="2"/>
        <end position="46"/>
    </location>
</feature>
<reference evidence="2 3" key="2">
    <citation type="submission" date="2014-09" db="EMBL/GenBank/DDBJ databases">
        <authorList>
            <consortium name="NBRP consortium"/>
            <person name="Sawabe T."/>
            <person name="Meirelles P."/>
            <person name="Nakanishi M."/>
            <person name="Sayaka M."/>
            <person name="Hattori M."/>
            <person name="Ohkuma M."/>
        </authorList>
    </citation>
    <scope>NUCLEOTIDE SEQUENCE [LARGE SCALE GENOMIC DNA]</scope>
    <source>
        <strain evidence="3">JCM19235</strain>
    </source>
</reference>
<dbReference type="Gene3D" id="2.60.120.1060">
    <property type="entry name" value="NPCBM/NEW2 domain"/>
    <property type="match status" value="1"/>
</dbReference>
<accession>A0A090SNL1</accession>
<dbReference type="EC" id="3.2.1.23" evidence="2"/>
<gene>
    <name evidence="2" type="ORF">JCM19235_227</name>
</gene>
<evidence type="ECO:0000313" key="2">
    <source>
        <dbReference type="EMBL" id="GAL20952.1"/>
    </source>
</evidence>
<keyword evidence="3" id="KW-1185">Reference proteome</keyword>